<dbReference type="Pfam" id="PF14287">
    <property type="entry name" value="DUF4368"/>
    <property type="match status" value="1"/>
</dbReference>
<proteinExistence type="predicted"/>
<reference evidence="2 3" key="1">
    <citation type="submission" date="2016-10" db="EMBL/GenBank/DDBJ databases">
        <authorList>
            <person name="de Groot N.N."/>
        </authorList>
    </citation>
    <scope>NUCLEOTIDE SEQUENCE [LARGE SCALE GENOMIC DNA]</scope>
    <source>
        <strain evidence="2 3">KH2T6</strain>
    </source>
</reference>
<dbReference type="PANTHER" id="PTHR30461:SF23">
    <property type="entry name" value="DNA RECOMBINASE-RELATED"/>
    <property type="match status" value="1"/>
</dbReference>
<dbReference type="SUPFAM" id="SSF53041">
    <property type="entry name" value="Resolvase-like"/>
    <property type="match status" value="1"/>
</dbReference>
<dbReference type="GO" id="GO:0003677">
    <property type="term" value="F:DNA binding"/>
    <property type="evidence" value="ECO:0007669"/>
    <property type="project" value="InterPro"/>
</dbReference>
<dbReference type="InterPro" id="IPR050639">
    <property type="entry name" value="SSR_resolvase"/>
</dbReference>
<dbReference type="Pfam" id="PF07508">
    <property type="entry name" value="Recombinase"/>
    <property type="match status" value="1"/>
</dbReference>
<dbReference type="Gene3D" id="3.90.1750.20">
    <property type="entry name" value="Putative Large Serine Recombinase, Chain B, Domain 2"/>
    <property type="match status" value="1"/>
</dbReference>
<gene>
    <name evidence="2" type="ORF">SAMN05216469_103188</name>
</gene>
<dbReference type="InterPro" id="IPR006119">
    <property type="entry name" value="Resolv_N"/>
</dbReference>
<dbReference type="InterPro" id="IPR025378">
    <property type="entry name" value="DUF4368"/>
</dbReference>
<protein>
    <submittedName>
        <fullName evidence="2">Site-specific DNA recombinase</fullName>
    </submittedName>
</protein>
<dbReference type="SMART" id="SM00857">
    <property type="entry name" value="Resolvase"/>
    <property type="match status" value="1"/>
</dbReference>
<dbReference type="Pfam" id="PF13408">
    <property type="entry name" value="Zn_ribbon_recom"/>
    <property type="match status" value="1"/>
</dbReference>
<evidence type="ECO:0000313" key="2">
    <source>
        <dbReference type="EMBL" id="SEK56086.1"/>
    </source>
</evidence>
<evidence type="ECO:0000259" key="1">
    <source>
        <dbReference type="PROSITE" id="PS51737"/>
    </source>
</evidence>
<dbReference type="PROSITE" id="PS51737">
    <property type="entry name" value="RECOMBINASE_DNA_BIND"/>
    <property type="match status" value="1"/>
</dbReference>
<dbReference type="PANTHER" id="PTHR30461">
    <property type="entry name" value="DNA-INVERTASE FROM LAMBDOID PROPHAGE"/>
    <property type="match status" value="1"/>
</dbReference>
<dbReference type="InterPro" id="IPR038109">
    <property type="entry name" value="DNA_bind_recomb_sf"/>
</dbReference>
<sequence>MKDKITALYCRLSNDDDLQGESNSITNQKSILLDFAKKNGFYNTEFYVDDGWSGTNFDRPDFQRMVRDMENGKIGTVITKDLSRLGRDYLITGQYIEMIFPDHNVRYIAINDNVDTQKSENDMMVFRNVFNDFYARDTSKKIKAVFKAKGMSGKPLSPIAPYGYKKSEQDKDQWVIDEETAPIVRKIFHLCIEGYGPSKIANILTDEQILRPTAYNELKSTGQITCEKPYRWNCKSVVGILERQEYLGKTVNFKTRQKSYKCHKTLTNPVEDRMIFENTHEPIISQQDFDVVQEIRQNRRRKQKTNQINPFSGIVYCADCGKLMYICRHSKEGKSTEHFKCGSYSYDSKVCSAHYIRTVVLEQVVLAEMNSILDTVTKNEEEFVSTTIDSRNAEYLSEVKSAKKVLTKSEKRISELDRLFTRLYEDNVSGKISDARFEVMSKNYENEQEQLKVKVAELTKFIEDKEQKCSDIHDFIELVKKIKHIDELTPKNLREMIERIIVHEPDKSSGHRMQEIEIIFRFNVVKSRIVLDGRDFDRRKKAA</sequence>
<dbReference type="Gene3D" id="3.40.50.1390">
    <property type="entry name" value="Resolvase, N-terminal catalytic domain"/>
    <property type="match status" value="1"/>
</dbReference>
<dbReference type="OrthoDB" id="9784557at2"/>
<accession>A0A1H7I0L9</accession>
<dbReference type="InterPro" id="IPR036162">
    <property type="entry name" value="Resolvase-like_N_sf"/>
</dbReference>
<dbReference type="Proteomes" id="UP000186015">
    <property type="component" value="Unassembled WGS sequence"/>
</dbReference>
<dbReference type="EMBL" id="FOAT01000003">
    <property type="protein sequence ID" value="SEK56086.1"/>
    <property type="molecule type" value="Genomic_DNA"/>
</dbReference>
<dbReference type="Pfam" id="PF00239">
    <property type="entry name" value="Resolvase"/>
    <property type="match status" value="1"/>
</dbReference>
<feature type="domain" description="Recombinase" evidence="1">
    <location>
        <begin position="161"/>
        <end position="302"/>
    </location>
</feature>
<dbReference type="InterPro" id="IPR025827">
    <property type="entry name" value="Zn_ribbon_recom_dom"/>
</dbReference>
<dbReference type="CDD" id="cd03770">
    <property type="entry name" value="SR_TndX_transposase"/>
    <property type="match status" value="1"/>
</dbReference>
<name>A0A1H7I0L9_RUMAL</name>
<organism evidence="2 3">
    <name type="scientific">Ruminococcus albus</name>
    <dbReference type="NCBI Taxonomy" id="1264"/>
    <lineage>
        <taxon>Bacteria</taxon>
        <taxon>Bacillati</taxon>
        <taxon>Bacillota</taxon>
        <taxon>Clostridia</taxon>
        <taxon>Eubacteriales</taxon>
        <taxon>Oscillospiraceae</taxon>
        <taxon>Ruminococcus</taxon>
    </lineage>
</organism>
<dbReference type="RefSeq" id="WP_074830676.1">
    <property type="nucleotide sequence ID" value="NZ_FOAT01000003.1"/>
</dbReference>
<evidence type="ECO:0000313" key="3">
    <source>
        <dbReference type="Proteomes" id="UP000186015"/>
    </source>
</evidence>
<dbReference type="AlphaFoldDB" id="A0A1H7I0L9"/>
<dbReference type="InterPro" id="IPR011109">
    <property type="entry name" value="DNA_bind_recombinase_dom"/>
</dbReference>
<dbReference type="GO" id="GO:0000150">
    <property type="term" value="F:DNA strand exchange activity"/>
    <property type="evidence" value="ECO:0007669"/>
    <property type="project" value="InterPro"/>
</dbReference>